<feature type="region of interest" description="Disordered" evidence="7">
    <location>
        <begin position="154"/>
        <end position="195"/>
    </location>
</feature>
<evidence type="ECO:0000259" key="8">
    <source>
        <dbReference type="PROSITE" id="PS51285"/>
    </source>
</evidence>
<accession>A0A9W4UG66</accession>
<feature type="domain" description="AGC-kinase C-terminal" evidence="8">
    <location>
        <begin position="117"/>
        <end position="226"/>
    </location>
</feature>
<feature type="compositionally biased region" description="Basic residues" evidence="7">
    <location>
        <begin position="177"/>
        <end position="189"/>
    </location>
</feature>
<dbReference type="PROSITE" id="PS51285">
    <property type="entry name" value="AGC_KINASE_CTER"/>
    <property type="match status" value="1"/>
</dbReference>
<dbReference type="AlphaFoldDB" id="A0A9W4UG66"/>
<dbReference type="GO" id="GO:0005524">
    <property type="term" value="F:ATP binding"/>
    <property type="evidence" value="ECO:0007669"/>
    <property type="project" value="UniProtKB-KW"/>
</dbReference>
<dbReference type="PANTHER" id="PTHR22988">
    <property type="entry name" value="MYOTONIC DYSTROPHY S/T KINASE-RELATED"/>
    <property type="match status" value="1"/>
</dbReference>
<dbReference type="GO" id="GO:0031032">
    <property type="term" value="P:actomyosin structure organization"/>
    <property type="evidence" value="ECO:0007669"/>
    <property type="project" value="TreeGrafter"/>
</dbReference>
<organism evidence="9 10">
    <name type="scientific">Periconia digitata</name>
    <dbReference type="NCBI Taxonomy" id="1303443"/>
    <lineage>
        <taxon>Eukaryota</taxon>
        <taxon>Fungi</taxon>
        <taxon>Dikarya</taxon>
        <taxon>Ascomycota</taxon>
        <taxon>Pezizomycotina</taxon>
        <taxon>Dothideomycetes</taxon>
        <taxon>Pleosporomycetidae</taxon>
        <taxon>Pleosporales</taxon>
        <taxon>Massarineae</taxon>
        <taxon>Periconiaceae</taxon>
        <taxon>Periconia</taxon>
    </lineage>
</organism>
<evidence type="ECO:0000256" key="4">
    <source>
        <dbReference type="ARBA" id="ARBA00022741"/>
    </source>
</evidence>
<keyword evidence="3" id="KW-0808">Transferase</keyword>
<keyword evidence="6" id="KW-0067">ATP-binding</keyword>
<evidence type="ECO:0000256" key="1">
    <source>
        <dbReference type="ARBA" id="ARBA00012513"/>
    </source>
</evidence>
<dbReference type="Proteomes" id="UP001152607">
    <property type="component" value="Unassembled WGS sequence"/>
</dbReference>
<sequence>MAQCLYGRTPFFCDNRQSTKARIIEHRNYLTFPSEPRYARPNLDHVPLRPVTPIAIDLIMRLLDERQERLSSKRYRENDRTLQDRYLLSRQMRNTLHGGQIVFPGDAEDIKNHPFFRQISWSTIHMSRPPLIPKIRNGQPITKYFDDEAEIMSDSDHLDSDSSDDDMVPATAEGQPKRRHGAKDKKRPRDKLLRDPTVGRTVLELRKKGAFIGYTYRRPTFTLLDLEDKFATCG</sequence>
<keyword evidence="4" id="KW-0547">Nucleotide-binding</keyword>
<evidence type="ECO:0000256" key="7">
    <source>
        <dbReference type="SAM" id="MobiDB-lite"/>
    </source>
</evidence>
<dbReference type="InterPro" id="IPR000961">
    <property type="entry name" value="AGC-kinase_C"/>
</dbReference>
<dbReference type="PANTHER" id="PTHR22988:SF75">
    <property type="entry name" value="MYOSIN-16-LIKE"/>
    <property type="match status" value="1"/>
</dbReference>
<evidence type="ECO:0000313" key="9">
    <source>
        <dbReference type="EMBL" id="CAI6335355.1"/>
    </source>
</evidence>
<name>A0A9W4UG66_9PLEO</name>
<evidence type="ECO:0000256" key="5">
    <source>
        <dbReference type="ARBA" id="ARBA00022777"/>
    </source>
</evidence>
<reference evidence="9" key="1">
    <citation type="submission" date="2023-01" db="EMBL/GenBank/DDBJ databases">
        <authorList>
            <person name="Van Ghelder C."/>
            <person name="Rancurel C."/>
        </authorList>
    </citation>
    <scope>NUCLEOTIDE SEQUENCE</scope>
    <source>
        <strain evidence="9">CNCM I-4278</strain>
    </source>
</reference>
<evidence type="ECO:0000256" key="3">
    <source>
        <dbReference type="ARBA" id="ARBA00022679"/>
    </source>
</evidence>
<proteinExistence type="predicted"/>
<dbReference type="GO" id="GO:0005737">
    <property type="term" value="C:cytoplasm"/>
    <property type="evidence" value="ECO:0007669"/>
    <property type="project" value="TreeGrafter"/>
</dbReference>
<keyword evidence="2" id="KW-0723">Serine/threonine-protein kinase</keyword>
<dbReference type="GO" id="GO:0004674">
    <property type="term" value="F:protein serine/threonine kinase activity"/>
    <property type="evidence" value="ECO:0007669"/>
    <property type="project" value="UniProtKB-KW"/>
</dbReference>
<dbReference type="InterPro" id="IPR050839">
    <property type="entry name" value="Rho-assoc_Ser/Thr_Kinase"/>
</dbReference>
<dbReference type="EMBL" id="CAOQHR010000005">
    <property type="protein sequence ID" value="CAI6335355.1"/>
    <property type="molecule type" value="Genomic_DNA"/>
</dbReference>
<evidence type="ECO:0000313" key="10">
    <source>
        <dbReference type="Proteomes" id="UP001152607"/>
    </source>
</evidence>
<keyword evidence="10" id="KW-1185">Reference proteome</keyword>
<dbReference type="EC" id="2.7.11.1" evidence="1"/>
<gene>
    <name evidence="9" type="ORF">PDIGIT_LOCUS8435</name>
</gene>
<keyword evidence="5" id="KW-0418">Kinase</keyword>
<dbReference type="Gene3D" id="1.10.510.10">
    <property type="entry name" value="Transferase(Phosphotransferase) domain 1"/>
    <property type="match status" value="1"/>
</dbReference>
<evidence type="ECO:0000256" key="2">
    <source>
        <dbReference type="ARBA" id="ARBA00022527"/>
    </source>
</evidence>
<evidence type="ECO:0000256" key="6">
    <source>
        <dbReference type="ARBA" id="ARBA00022840"/>
    </source>
</evidence>
<protein>
    <recommendedName>
        <fullName evidence="1">non-specific serine/threonine protein kinase</fullName>
        <ecNumber evidence="1">2.7.11.1</ecNumber>
    </recommendedName>
</protein>
<comment type="caution">
    <text evidence="9">The sequence shown here is derived from an EMBL/GenBank/DDBJ whole genome shotgun (WGS) entry which is preliminary data.</text>
</comment>
<dbReference type="GO" id="GO:0005856">
    <property type="term" value="C:cytoskeleton"/>
    <property type="evidence" value="ECO:0007669"/>
    <property type="project" value="TreeGrafter"/>
</dbReference>
<dbReference type="OrthoDB" id="3638488at2759"/>